<accession>A0ABU3RN01</accession>
<keyword evidence="5" id="KW-1185">Reference proteome</keyword>
<evidence type="ECO:0000256" key="2">
    <source>
        <dbReference type="ARBA" id="ARBA00006479"/>
    </source>
</evidence>
<reference evidence="4 5" key="1">
    <citation type="submission" date="2023-10" db="EMBL/GenBank/DDBJ databases">
        <title>Paenibacillus strain PFR10 Genome sequencing and assembly.</title>
        <authorList>
            <person name="Kim I."/>
        </authorList>
    </citation>
    <scope>NUCLEOTIDE SEQUENCE [LARGE SCALE GENOMIC DNA]</scope>
    <source>
        <strain evidence="4 5">PFR10</strain>
    </source>
</reference>
<dbReference type="InterPro" id="IPR049874">
    <property type="entry name" value="ROK_cs"/>
</dbReference>
<proteinExistence type="inferred from homology"/>
<evidence type="ECO:0000313" key="5">
    <source>
        <dbReference type="Proteomes" id="UP001260980"/>
    </source>
</evidence>
<name>A0ABU3RN01_9BACL</name>
<dbReference type="EMBL" id="JAWCUD010000014">
    <property type="protein sequence ID" value="MDU0205567.1"/>
    <property type="molecule type" value="Genomic_DNA"/>
</dbReference>
<dbReference type="InterPro" id="IPR000600">
    <property type="entry name" value="ROK"/>
</dbReference>
<comment type="similarity">
    <text evidence="2">Belongs to the ROK (NagC/XylR) family.</text>
</comment>
<dbReference type="PROSITE" id="PS01125">
    <property type="entry name" value="ROK"/>
    <property type="match status" value="1"/>
</dbReference>
<dbReference type="Gene3D" id="3.30.420.40">
    <property type="match status" value="2"/>
</dbReference>
<dbReference type="PANTHER" id="PTHR18964">
    <property type="entry name" value="ROK (REPRESSOR, ORF, KINASE) FAMILY"/>
    <property type="match status" value="1"/>
</dbReference>
<comment type="caution">
    <text evidence="4">The sequence shown here is derived from an EMBL/GenBank/DDBJ whole genome shotgun (WGS) entry which is preliminary data.</text>
</comment>
<keyword evidence="3" id="KW-0119">Carbohydrate metabolism</keyword>
<dbReference type="PANTHER" id="PTHR18964:SF149">
    <property type="entry name" value="BIFUNCTIONAL UDP-N-ACETYLGLUCOSAMINE 2-EPIMERASE_N-ACETYLMANNOSAMINE KINASE"/>
    <property type="match status" value="1"/>
</dbReference>
<dbReference type="RefSeq" id="WP_315955468.1">
    <property type="nucleotide sequence ID" value="NZ_JAWCUD010000014.1"/>
</dbReference>
<dbReference type="InterPro" id="IPR036390">
    <property type="entry name" value="WH_DNA-bd_sf"/>
</dbReference>
<comment type="function">
    <text evidence="1">Transcriptional repressor of xylose-utilizing enzymes.</text>
</comment>
<dbReference type="Proteomes" id="UP001260980">
    <property type="component" value="Unassembled WGS sequence"/>
</dbReference>
<dbReference type="Gene3D" id="1.10.10.10">
    <property type="entry name" value="Winged helix-like DNA-binding domain superfamily/Winged helix DNA-binding domain"/>
    <property type="match status" value="1"/>
</dbReference>
<sequence>MKEDYNSFRWMKLQNKKKVLELLHQERLISRIDIARRANLQKMTVTNIVNELLAEELVIEEDVLAISGVGRKPVLLRLNRENLYAVGIEVTKSYIIGLVMSYNREIVYQEKVYLVGTSTSDVTPCQGEALTKRLEKLIDGLLERVPASVRNLGICVGIQGIIDSQKGEVIHSPYLGWFQFGIKEHLSKRYAVPVYVDNNVRAFARGEVWMRTEKQLRHALCIYLDEGIGSALVMNSEIYTGNRYYAGEIGHMKIGWGGPLCFCGQRGCLEAYVSVQRIREELGWPIGTFTEIMQLLEEGHPRAKMLFEQVGRHLGFMLGNTLNLLNPTVIILGGELVKAADWFKQSMLKAIEEITIRPTRDTPIIYSDYNQNNCSMGAAALVFYQWIFHCG</sequence>
<dbReference type="SUPFAM" id="SSF53067">
    <property type="entry name" value="Actin-like ATPase domain"/>
    <property type="match status" value="1"/>
</dbReference>
<organism evidence="4 5">
    <name type="scientific">Paenibacillus violae</name>
    <dbReference type="NCBI Taxonomy" id="3077234"/>
    <lineage>
        <taxon>Bacteria</taxon>
        <taxon>Bacillati</taxon>
        <taxon>Bacillota</taxon>
        <taxon>Bacilli</taxon>
        <taxon>Bacillales</taxon>
        <taxon>Paenibacillaceae</taxon>
        <taxon>Paenibacillus</taxon>
    </lineage>
</organism>
<dbReference type="SUPFAM" id="SSF46785">
    <property type="entry name" value="Winged helix' DNA-binding domain"/>
    <property type="match status" value="1"/>
</dbReference>
<dbReference type="Pfam" id="PF00480">
    <property type="entry name" value="ROK"/>
    <property type="match status" value="1"/>
</dbReference>
<dbReference type="InterPro" id="IPR043129">
    <property type="entry name" value="ATPase_NBD"/>
</dbReference>
<protein>
    <submittedName>
        <fullName evidence="4">ROK family transcriptional regulator</fullName>
    </submittedName>
</protein>
<evidence type="ECO:0000313" key="4">
    <source>
        <dbReference type="EMBL" id="MDU0205567.1"/>
    </source>
</evidence>
<evidence type="ECO:0000256" key="1">
    <source>
        <dbReference type="ARBA" id="ARBA00002486"/>
    </source>
</evidence>
<gene>
    <name evidence="4" type="ORF">RQP52_31270</name>
</gene>
<dbReference type="InterPro" id="IPR036388">
    <property type="entry name" value="WH-like_DNA-bd_sf"/>
</dbReference>
<keyword evidence="3" id="KW-0859">Xylose metabolism</keyword>
<evidence type="ECO:0000256" key="3">
    <source>
        <dbReference type="ARBA" id="ARBA00022629"/>
    </source>
</evidence>